<protein>
    <recommendedName>
        <fullName evidence="1">DUF8198 domain-containing protein</fullName>
    </recommendedName>
</protein>
<proteinExistence type="predicted"/>
<dbReference type="EMBL" id="JADKBR010000017">
    <property type="protein sequence ID" value="MBK8891255.1"/>
    <property type="molecule type" value="Genomic_DNA"/>
</dbReference>
<accession>A0A9D7LSK3</accession>
<evidence type="ECO:0000313" key="3">
    <source>
        <dbReference type="Proteomes" id="UP000808146"/>
    </source>
</evidence>
<evidence type="ECO:0000259" key="1">
    <source>
        <dbReference type="Pfam" id="PF26621"/>
    </source>
</evidence>
<reference evidence="2" key="1">
    <citation type="submission" date="2020-10" db="EMBL/GenBank/DDBJ databases">
        <title>Connecting structure to function with the recovery of over 1000 high-quality activated sludge metagenome-assembled genomes encoding full-length rRNA genes using long-read sequencing.</title>
        <authorList>
            <person name="Singleton C.M."/>
            <person name="Petriglieri F."/>
            <person name="Kristensen J.M."/>
            <person name="Kirkegaard R.H."/>
            <person name="Michaelsen T.Y."/>
            <person name="Andersen M.H."/>
            <person name="Karst S.M."/>
            <person name="Dueholm M.S."/>
            <person name="Nielsen P.H."/>
            <person name="Albertsen M."/>
        </authorList>
    </citation>
    <scope>NUCLEOTIDE SEQUENCE</scope>
    <source>
        <strain evidence="2">OdNE_18-Q3-R46-58_BAT3C.305</strain>
    </source>
</reference>
<feature type="domain" description="DUF8198" evidence="1">
    <location>
        <begin position="34"/>
        <end position="237"/>
    </location>
</feature>
<evidence type="ECO:0000313" key="2">
    <source>
        <dbReference type="EMBL" id="MBK8891255.1"/>
    </source>
</evidence>
<dbReference type="Proteomes" id="UP000808146">
    <property type="component" value="Unassembled WGS sequence"/>
</dbReference>
<sequence>MTGHEHSALDRATCSAALRALIAEARDLRLAAAADAVRGRRRARLREWQAARLARTHADLLANPRYGAPAAFFLTDLYGPKDFGDRDAELERILPLMTSLLPVSGLQTLLLAIEVDALSERFDAAMVKVLGAQLDHAGMDEAVYGAAYRQVGDRFGRDTQIRLIGETGEALDAFAQKPFVRMALKMMHGPARMAGLGELHAFLERGFETFKGMRGASEFLESIVIRERAFSSAMFSGGD</sequence>
<organism evidence="2 3">
    <name type="scientific">Candidatus Dechloromonas phosphorivorans</name>
    <dbReference type="NCBI Taxonomy" id="2899244"/>
    <lineage>
        <taxon>Bacteria</taxon>
        <taxon>Pseudomonadati</taxon>
        <taxon>Pseudomonadota</taxon>
        <taxon>Betaproteobacteria</taxon>
        <taxon>Rhodocyclales</taxon>
        <taxon>Azonexaceae</taxon>
        <taxon>Dechloromonas</taxon>
    </lineage>
</organism>
<dbReference type="InterPro" id="IPR058063">
    <property type="entry name" value="FFLEE_fam"/>
</dbReference>
<dbReference type="AlphaFoldDB" id="A0A9D7LSK3"/>
<gene>
    <name evidence="2" type="ORF">IPN75_13265</name>
</gene>
<dbReference type="NCBIfam" id="NF047641">
    <property type="entry name" value="FFLEE_fam"/>
    <property type="match status" value="1"/>
</dbReference>
<name>A0A9D7LSK3_9RHOO</name>
<dbReference type="Pfam" id="PF26621">
    <property type="entry name" value="DUF8198"/>
    <property type="match status" value="1"/>
</dbReference>
<dbReference type="InterPro" id="IPR058511">
    <property type="entry name" value="DUF8198"/>
</dbReference>
<comment type="caution">
    <text evidence="2">The sequence shown here is derived from an EMBL/GenBank/DDBJ whole genome shotgun (WGS) entry which is preliminary data.</text>
</comment>